<dbReference type="AlphaFoldDB" id="A0A1Q9D707"/>
<feature type="region of interest" description="Disordered" evidence="7">
    <location>
        <begin position="278"/>
        <end position="313"/>
    </location>
</feature>
<dbReference type="OrthoDB" id="442361at2759"/>
<accession>A0A1Q9D707</accession>
<feature type="compositionally biased region" description="Basic and acidic residues" evidence="7">
    <location>
        <begin position="301"/>
        <end position="313"/>
    </location>
</feature>
<keyword evidence="8" id="KW-0732">Signal</keyword>
<protein>
    <recommendedName>
        <fullName evidence="3">HECT-type E3 ubiquitin transferase</fullName>
        <ecNumber evidence="3">2.3.2.26</ecNumber>
    </recommendedName>
</protein>
<organism evidence="10 11">
    <name type="scientific">Symbiodinium microadriaticum</name>
    <name type="common">Dinoflagellate</name>
    <name type="synonym">Zooxanthella microadriatica</name>
    <dbReference type="NCBI Taxonomy" id="2951"/>
    <lineage>
        <taxon>Eukaryota</taxon>
        <taxon>Sar</taxon>
        <taxon>Alveolata</taxon>
        <taxon>Dinophyceae</taxon>
        <taxon>Suessiales</taxon>
        <taxon>Symbiodiniaceae</taxon>
        <taxon>Symbiodinium</taxon>
    </lineage>
</organism>
<evidence type="ECO:0000259" key="9">
    <source>
        <dbReference type="PROSITE" id="PS50237"/>
    </source>
</evidence>
<proteinExistence type="predicted"/>
<dbReference type="Proteomes" id="UP000186817">
    <property type="component" value="Unassembled WGS sequence"/>
</dbReference>
<evidence type="ECO:0000256" key="7">
    <source>
        <dbReference type="SAM" id="MobiDB-lite"/>
    </source>
</evidence>
<dbReference type="PANTHER" id="PTHR11254:SF440">
    <property type="entry name" value="E3 UBIQUITIN-PROTEIN LIGASE NEDD-4"/>
    <property type="match status" value="1"/>
</dbReference>
<comment type="pathway">
    <text evidence="2">Protein modification; protein ubiquitination.</text>
</comment>
<evidence type="ECO:0000256" key="4">
    <source>
        <dbReference type="ARBA" id="ARBA00022679"/>
    </source>
</evidence>
<evidence type="ECO:0000313" key="10">
    <source>
        <dbReference type="EMBL" id="OLP90897.1"/>
    </source>
</evidence>
<comment type="catalytic activity">
    <reaction evidence="1">
        <text>S-ubiquitinyl-[E2 ubiquitin-conjugating enzyme]-L-cysteine + [acceptor protein]-L-lysine = [E2 ubiquitin-conjugating enzyme]-L-cysteine + N(6)-ubiquitinyl-[acceptor protein]-L-lysine.</text>
        <dbReference type="EC" id="2.3.2.26"/>
    </reaction>
</comment>
<dbReference type="GO" id="GO:0061630">
    <property type="term" value="F:ubiquitin protein ligase activity"/>
    <property type="evidence" value="ECO:0007669"/>
    <property type="project" value="UniProtKB-EC"/>
</dbReference>
<evidence type="ECO:0000256" key="2">
    <source>
        <dbReference type="ARBA" id="ARBA00004906"/>
    </source>
</evidence>
<dbReference type="Gene3D" id="3.90.1750.10">
    <property type="entry name" value="Hect, E3 ligase catalytic domains"/>
    <property type="match status" value="1"/>
</dbReference>
<keyword evidence="4" id="KW-0808">Transferase</keyword>
<keyword evidence="11" id="KW-1185">Reference proteome</keyword>
<evidence type="ECO:0000256" key="5">
    <source>
        <dbReference type="ARBA" id="ARBA00022786"/>
    </source>
</evidence>
<dbReference type="PANTHER" id="PTHR11254">
    <property type="entry name" value="HECT DOMAIN UBIQUITIN-PROTEIN LIGASE"/>
    <property type="match status" value="1"/>
</dbReference>
<dbReference type="SUPFAM" id="SSF56204">
    <property type="entry name" value="Hect, E3 ligase catalytic domain"/>
    <property type="match status" value="2"/>
</dbReference>
<dbReference type="EC" id="2.3.2.26" evidence="3"/>
<dbReference type="EMBL" id="LSRX01000689">
    <property type="protein sequence ID" value="OLP90897.1"/>
    <property type="molecule type" value="Genomic_DNA"/>
</dbReference>
<evidence type="ECO:0000256" key="8">
    <source>
        <dbReference type="SAM" id="SignalP"/>
    </source>
</evidence>
<dbReference type="PROSITE" id="PS50237">
    <property type="entry name" value="HECT"/>
    <property type="match status" value="1"/>
</dbReference>
<feature type="signal peptide" evidence="8">
    <location>
        <begin position="1"/>
        <end position="25"/>
    </location>
</feature>
<feature type="active site" description="Glycyl thioester intermediate" evidence="6">
    <location>
        <position position="854"/>
    </location>
</feature>
<keyword evidence="5 6" id="KW-0833">Ubl conjugation pathway</keyword>
<dbReference type="InterPro" id="IPR035983">
    <property type="entry name" value="Hect_E3_ubiquitin_ligase"/>
</dbReference>
<feature type="region of interest" description="Disordered" evidence="7">
    <location>
        <begin position="877"/>
        <end position="936"/>
    </location>
</feature>
<dbReference type="Pfam" id="PF00632">
    <property type="entry name" value="HECT"/>
    <property type="match status" value="1"/>
</dbReference>
<evidence type="ECO:0000256" key="6">
    <source>
        <dbReference type="PROSITE-ProRule" id="PRU00104"/>
    </source>
</evidence>
<feature type="domain" description="HECT" evidence="9">
    <location>
        <begin position="484"/>
        <end position="877"/>
    </location>
</feature>
<sequence>MCPRGRLQPVLLFFLVLGLPFGSNGSEFATSDSEDGELARFPRPSWQRCEALGAYACASDGGSSSDVRSEFCCCPEARPCRRKQQRWGLVQGSEWGCARCPGSFVRWRDREGFAAERYIAGLMLAPRSTITLQALLRVWEDPRWLTEDADADGLSTSAVVWWSALAVAPQLLEFDRVVAFAEDSFWWALGVAHALTGHLLSEAGLLLRLLLVLLGLHGRAGRRVALQELLLFAHSGALALGFVAAAGACAALPGIGPQLQHGAVTALLFYRAFEDPGRKPQKLSKQADVDGVSDVSEDSDQDKCKEEHDLARGGGDEEDYEYLYRSMPTGRTPRYELKLQIKVLLQICLMEMARTFAFLQRPSKHSALIRVIFPGPFAKSFVVMGRHASGRYRIFLAVVAPLWWLRSQRLPMAMLNLLVVLGLLSQSRNKKKDTLTTICLLGPGAKKSCRLVLHFFAAERVSVVIERYRFLESSVEQLRLLGPRQLRYKKNVVYISEHADDADEDSLPSITRELGLDFGGLCRDWLNEVAMGLVSREQGLVEHGLVDGTAFARLKPGGDPQQLEALGKVLGLALRDSQPLGIEMCAPLCHLLTHPRLPTALESIRNIPDTAAARGDIGQPSPSVPAAQTAGFTGRSFELQRLGFSAEWLRWVSQEEYDFWRAMGQTAPFSREALQDVEYSGPPSAEGVQQHMEKKALSSLILDVSPELTALWRGLRAVPDLTLPSLAVEVRGAKRGPPEIPEPSEGPRAKRRRLADRSPLQEMISGGVDVPVTKWQQFTRYSPNKVEQLPAGLRTMRWFWDYVANLSGEERSALLQWITGYRRIPPGGFPAPVPFMTLHLTDASPQRLPTAHTCGLQLDLPRNYGTYDELRIRLSDASLPPATPPSAKRSLARSEASRGQVKDAKKRLKASELLSQVKKQREARPENTPASKRLKL</sequence>
<dbReference type="Gene3D" id="3.30.2410.10">
    <property type="entry name" value="Hect, E3 ligase catalytic domain"/>
    <property type="match status" value="1"/>
</dbReference>
<dbReference type="SMART" id="SM00119">
    <property type="entry name" value="HECTc"/>
    <property type="match status" value="1"/>
</dbReference>
<dbReference type="OMA" id="ICLMEMA"/>
<gene>
    <name evidence="10" type="primary">smurf1</name>
    <name evidence="10" type="ORF">AK812_SmicGene27465</name>
</gene>
<feature type="region of interest" description="Disordered" evidence="7">
    <location>
        <begin position="732"/>
        <end position="755"/>
    </location>
</feature>
<evidence type="ECO:0000256" key="1">
    <source>
        <dbReference type="ARBA" id="ARBA00000885"/>
    </source>
</evidence>
<name>A0A1Q9D707_SYMMI</name>
<evidence type="ECO:0000256" key="3">
    <source>
        <dbReference type="ARBA" id="ARBA00012485"/>
    </source>
</evidence>
<dbReference type="InterPro" id="IPR000569">
    <property type="entry name" value="HECT_dom"/>
</dbReference>
<evidence type="ECO:0000313" key="11">
    <source>
        <dbReference type="Proteomes" id="UP000186817"/>
    </source>
</evidence>
<feature type="chain" id="PRO_5012503148" description="HECT-type E3 ubiquitin transferase" evidence="8">
    <location>
        <begin position="26"/>
        <end position="936"/>
    </location>
</feature>
<reference evidence="10 11" key="1">
    <citation type="submission" date="2016-02" db="EMBL/GenBank/DDBJ databases">
        <title>Genome analysis of coral dinoflagellate symbionts highlights evolutionary adaptations to a symbiotic lifestyle.</title>
        <authorList>
            <person name="Aranda M."/>
            <person name="Li Y."/>
            <person name="Liew Y.J."/>
            <person name="Baumgarten S."/>
            <person name="Simakov O."/>
            <person name="Wilson M."/>
            <person name="Piel J."/>
            <person name="Ashoor H."/>
            <person name="Bougouffa S."/>
            <person name="Bajic V.B."/>
            <person name="Ryu T."/>
            <person name="Ravasi T."/>
            <person name="Bayer T."/>
            <person name="Micklem G."/>
            <person name="Kim H."/>
            <person name="Bhak J."/>
            <person name="Lajeunesse T.C."/>
            <person name="Voolstra C.R."/>
        </authorList>
    </citation>
    <scope>NUCLEOTIDE SEQUENCE [LARGE SCALE GENOMIC DNA]</scope>
    <source>
        <strain evidence="10 11">CCMP2467</strain>
    </source>
</reference>
<dbReference type="InterPro" id="IPR050409">
    <property type="entry name" value="E3_ubiq-protein_ligase"/>
</dbReference>
<comment type="caution">
    <text evidence="10">The sequence shown here is derived from an EMBL/GenBank/DDBJ whole genome shotgun (WGS) entry which is preliminary data.</text>
</comment>